<sequence>MENNIHTIGIIILYLRRQAAPNTQQNL</sequence>
<dbReference type="EMBL" id="GBRH01273163">
    <property type="protein sequence ID" value="JAD24732.1"/>
    <property type="molecule type" value="Transcribed_RNA"/>
</dbReference>
<evidence type="ECO:0000313" key="1">
    <source>
        <dbReference type="EMBL" id="JAD24732.1"/>
    </source>
</evidence>
<proteinExistence type="predicted"/>
<accession>A0A0A8YQT5</accession>
<reference evidence="1" key="1">
    <citation type="submission" date="2014-09" db="EMBL/GenBank/DDBJ databases">
        <authorList>
            <person name="Magalhaes I.L.F."/>
            <person name="Oliveira U."/>
            <person name="Santos F.R."/>
            <person name="Vidigal T.H.D.A."/>
            <person name="Brescovit A.D."/>
            <person name="Santos A.J."/>
        </authorList>
    </citation>
    <scope>NUCLEOTIDE SEQUENCE</scope>
    <source>
        <tissue evidence="1">Shoot tissue taken approximately 20 cm above the soil surface</tissue>
    </source>
</reference>
<protein>
    <submittedName>
        <fullName evidence="1">Uncharacterized protein</fullName>
    </submittedName>
</protein>
<reference evidence="1" key="2">
    <citation type="journal article" date="2015" name="Data Brief">
        <title>Shoot transcriptome of the giant reed, Arundo donax.</title>
        <authorList>
            <person name="Barrero R.A."/>
            <person name="Guerrero F.D."/>
            <person name="Moolhuijzen P."/>
            <person name="Goolsby J.A."/>
            <person name="Tidwell J."/>
            <person name="Bellgard S.E."/>
            <person name="Bellgard M.I."/>
        </authorList>
    </citation>
    <scope>NUCLEOTIDE SEQUENCE</scope>
    <source>
        <tissue evidence="1">Shoot tissue taken approximately 20 cm above the soil surface</tissue>
    </source>
</reference>
<name>A0A0A8YQT5_ARUDO</name>
<dbReference type="AlphaFoldDB" id="A0A0A8YQT5"/>
<organism evidence="1">
    <name type="scientific">Arundo donax</name>
    <name type="common">Giant reed</name>
    <name type="synonym">Donax arundinaceus</name>
    <dbReference type="NCBI Taxonomy" id="35708"/>
    <lineage>
        <taxon>Eukaryota</taxon>
        <taxon>Viridiplantae</taxon>
        <taxon>Streptophyta</taxon>
        <taxon>Embryophyta</taxon>
        <taxon>Tracheophyta</taxon>
        <taxon>Spermatophyta</taxon>
        <taxon>Magnoliopsida</taxon>
        <taxon>Liliopsida</taxon>
        <taxon>Poales</taxon>
        <taxon>Poaceae</taxon>
        <taxon>PACMAD clade</taxon>
        <taxon>Arundinoideae</taxon>
        <taxon>Arundineae</taxon>
        <taxon>Arundo</taxon>
    </lineage>
</organism>